<feature type="region of interest" description="Disordered" evidence="3">
    <location>
        <begin position="336"/>
        <end position="364"/>
    </location>
</feature>
<name>A0AAV9IU98_CYACA</name>
<keyword evidence="6" id="KW-1185">Reference proteome</keyword>
<comment type="caution">
    <text evidence="5">The sequence shown here is derived from an EMBL/GenBank/DDBJ whole genome shotgun (WGS) entry which is preliminary data.</text>
</comment>
<comment type="similarity">
    <text evidence="1">Belongs to the NAD(P)-dependent epimerase/dehydratase family.</text>
</comment>
<evidence type="ECO:0000256" key="1">
    <source>
        <dbReference type="ARBA" id="ARBA00007637"/>
    </source>
</evidence>
<evidence type="ECO:0000259" key="4">
    <source>
        <dbReference type="Pfam" id="PF01370"/>
    </source>
</evidence>
<dbReference type="Proteomes" id="UP001301350">
    <property type="component" value="Unassembled WGS sequence"/>
</dbReference>
<evidence type="ECO:0000313" key="6">
    <source>
        <dbReference type="Proteomes" id="UP001301350"/>
    </source>
</evidence>
<dbReference type="GO" id="GO:0047918">
    <property type="term" value="F:GDP-mannose 3,5-epimerase activity"/>
    <property type="evidence" value="ECO:0007669"/>
    <property type="project" value="InterPro"/>
</dbReference>
<sequence length="364" mass="41500">MPAPKPSQVEERLKTDGKIRVCVTGAGGFIASHLAKRLKADGYYVIAADWKENEYMGQGDFCHEFHLVDLREREHCERVSRDCHTVYNLAADMGGMGFIQSNHSVILYNNSLISLHMLESARVNKVKRFYYASSACIYPEYAQLTEDMQQGLKESDAWPAQPQDAYGLEKLMSEELCMHYRKDFGIETRIGRFHNVYGPQGTWQGGREKAPAAFCRKVLVSDTDFEMWGDGKQTRSFLYIDDAVEAVIRLTDSDFAEPLNIGSEEMISMNGMAELIMSFEGKQLPIRHIPGPEGVRGRNSNNDLCRKVLGWEPQIPLKDGLRRTYRWIKEQIEEERKQGIDRDYRSSQVVATHAPTDSKAAKRK</sequence>
<feature type="domain" description="NAD-dependent epimerase/dehydratase" evidence="4">
    <location>
        <begin position="21"/>
        <end position="262"/>
    </location>
</feature>
<keyword evidence="2" id="KW-0520">NAD</keyword>
<gene>
    <name evidence="5" type="ORF">CDCA_CDCA06G1890</name>
</gene>
<feature type="compositionally biased region" description="Basic and acidic residues" evidence="3">
    <location>
        <begin position="336"/>
        <end position="345"/>
    </location>
</feature>
<protein>
    <recommendedName>
        <fullName evidence="4">NAD-dependent epimerase/dehydratase domain-containing protein</fullName>
    </recommendedName>
</protein>
<dbReference type="InterPro" id="IPR001509">
    <property type="entry name" value="Epimerase_deHydtase"/>
</dbReference>
<evidence type="ECO:0000256" key="3">
    <source>
        <dbReference type="SAM" id="MobiDB-lite"/>
    </source>
</evidence>
<accession>A0AAV9IU98</accession>
<dbReference type="PANTHER" id="PTHR43574">
    <property type="entry name" value="EPIMERASE-RELATED"/>
    <property type="match status" value="1"/>
</dbReference>
<dbReference type="InterPro" id="IPR033890">
    <property type="entry name" value="GDP-Man_epi"/>
</dbReference>
<dbReference type="SUPFAM" id="SSF51735">
    <property type="entry name" value="NAD(P)-binding Rossmann-fold domains"/>
    <property type="match status" value="1"/>
</dbReference>
<dbReference type="GO" id="GO:0051287">
    <property type="term" value="F:NAD binding"/>
    <property type="evidence" value="ECO:0007669"/>
    <property type="project" value="InterPro"/>
</dbReference>
<dbReference type="Pfam" id="PF01370">
    <property type="entry name" value="Epimerase"/>
    <property type="match status" value="1"/>
</dbReference>
<dbReference type="CDD" id="cd05273">
    <property type="entry name" value="GME-like_SDR_e"/>
    <property type="match status" value="1"/>
</dbReference>
<dbReference type="Gene3D" id="3.90.25.10">
    <property type="entry name" value="UDP-galactose 4-epimerase, domain 1"/>
    <property type="match status" value="1"/>
</dbReference>
<dbReference type="InterPro" id="IPR036291">
    <property type="entry name" value="NAD(P)-bd_dom_sf"/>
</dbReference>
<dbReference type="AlphaFoldDB" id="A0AAV9IU98"/>
<reference evidence="5 6" key="1">
    <citation type="submission" date="2022-07" db="EMBL/GenBank/DDBJ databases">
        <title>Genome-wide signatures of adaptation to extreme environments.</title>
        <authorList>
            <person name="Cho C.H."/>
            <person name="Yoon H.S."/>
        </authorList>
    </citation>
    <scope>NUCLEOTIDE SEQUENCE [LARGE SCALE GENOMIC DNA]</scope>
    <source>
        <strain evidence="5 6">DBV 063 E5</strain>
    </source>
</reference>
<dbReference type="EMBL" id="JANCYW010000006">
    <property type="protein sequence ID" value="KAK4535865.1"/>
    <property type="molecule type" value="Genomic_DNA"/>
</dbReference>
<organism evidence="5 6">
    <name type="scientific">Cyanidium caldarium</name>
    <name type="common">Red alga</name>
    <dbReference type="NCBI Taxonomy" id="2771"/>
    <lineage>
        <taxon>Eukaryota</taxon>
        <taxon>Rhodophyta</taxon>
        <taxon>Bangiophyceae</taxon>
        <taxon>Cyanidiales</taxon>
        <taxon>Cyanidiaceae</taxon>
        <taxon>Cyanidium</taxon>
    </lineage>
</organism>
<evidence type="ECO:0000256" key="2">
    <source>
        <dbReference type="ARBA" id="ARBA00023027"/>
    </source>
</evidence>
<proteinExistence type="inferred from homology"/>
<dbReference type="Gene3D" id="3.40.50.720">
    <property type="entry name" value="NAD(P)-binding Rossmann-like Domain"/>
    <property type="match status" value="1"/>
</dbReference>
<evidence type="ECO:0000313" key="5">
    <source>
        <dbReference type="EMBL" id="KAK4535865.1"/>
    </source>
</evidence>